<protein>
    <submittedName>
        <fullName evidence="5">AraC family transcriptional regulator</fullName>
    </submittedName>
</protein>
<evidence type="ECO:0000256" key="1">
    <source>
        <dbReference type="ARBA" id="ARBA00023015"/>
    </source>
</evidence>
<dbReference type="PANTHER" id="PTHR43280">
    <property type="entry name" value="ARAC-FAMILY TRANSCRIPTIONAL REGULATOR"/>
    <property type="match status" value="1"/>
</dbReference>
<keyword evidence="3" id="KW-0804">Transcription</keyword>
<dbReference type="PROSITE" id="PS00041">
    <property type="entry name" value="HTH_ARAC_FAMILY_1"/>
    <property type="match status" value="1"/>
</dbReference>
<dbReference type="SMART" id="SM00342">
    <property type="entry name" value="HTH_ARAC"/>
    <property type="match status" value="1"/>
</dbReference>
<dbReference type="InterPro" id="IPR020449">
    <property type="entry name" value="Tscrpt_reg_AraC-type_HTH"/>
</dbReference>
<keyword evidence="1" id="KW-0805">Transcription regulation</keyword>
<dbReference type="InterPro" id="IPR018062">
    <property type="entry name" value="HTH_AraC-typ_CS"/>
</dbReference>
<dbReference type="Proteomes" id="UP000476064">
    <property type="component" value="Chromosome"/>
</dbReference>
<dbReference type="RefSeq" id="WP_162355914.1">
    <property type="nucleotide sequence ID" value="NZ_CP048209.1"/>
</dbReference>
<dbReference type="SUPFAM" id="SSF46689">
    <property type="entry name" value="Homeodomain-like"/>
    <property type="match status" value="1"/>
</dbReference>
<evidence type="ECO:0000313" key="5">
    <source>
        <dbReference type="EMBL" id="QHT59848.1"/>
    </source>
</evidence>
<proteinExistence type="predicted"/>
<dbReference type="InterPro" id="IPR013096">
    <property type="entry name" value="Cupin_2"/>
</dbReference>
<feature type="domain" description="HTH araC/xylS-type" evidence="4">
    <location>
        <begin position="199"/>
        <end position="298"/>
    </location>
</feature>
<dbReference type="PROSITE" id="PS01124">
    <property type="entry name" value="HTH_ARAC_FAMILY_2"/>
    <property type="match status" value="1"/>
</dbReference>
<dbReference type="InterPro" id="IPR014710">
    <property type="entry name" value="RmlC-like_jellyroll"/>
</dbReference>
<dbReference type="EMBL" id="CP048209">
    <property type="protein sequence ID" value="QHT59848.1"/>
    <property type="molecule type" value="Genomic_DNA"/>
</dbReference>
<keyword evidence="2" id="KW-0238">DNA-binding</keyword>
<name>A0A6C0FRT5_9BACL</name>
<evidence type="ECO:0000259" key="4">
    <source>
        <dbReference type="PROSITE" id="PS01124"/>
    </source>
</evidence>
<keyword evidence="6" id="KW-1185">Reference proteome</keyword>
<dbReference type="InterPro" id="IPR018060">
    <property type="entry name" value="HTH_AraC"/>
</dbReference>
<sequence length="301" mass="34651">MSAAFGGNEQAMIDPTVLHPFLLFAQRYAFYPNESSFERIAYMNAIIIVETGGGILHMDDRDIPMKAGTLVYIPAGKIHRWRAASAEPMIHRTAYFDWNPRQRPFVSEGQFFHIVSHHSAPLSVYVDEEPALRIEPVAIIANLPLWLSYHNRFLTLPGRIGGTDMREAIRLRGEFQVFLSLFLSTACKDSSNNGDPRIRELLKLVASQAEIEEQELVQYAEQIGLKRSRFYALFREETGLSPKHYMTRRKLQRIKCDLRQSDVSITEIAEKYGYSSIHVLSKNFRKHIGLTPSEYRRQSRM</sequence>
<dbReference type="Pfam" id="PF07883">
    <property type="entry name" value="Cupin_2"/>
    <property type="match status" value="1"/>
</dbReference>
<dbReference type="PRINTS" id="PR00032">
    <property type="entry name" value="HTHARAC"/>
</dbReference>
<dbReference type="InterPro" id="IPR009057">
    <property type="entry name" value="Homeodomain-like_sf"/>
</dbReference>
<evidence type="ECO:0000313" key="6">
    <source>
        <dbReference type="Proteomes" id="UP000476064"/>
    </source>
</evidence>
<reference evidence="5 6" key="1">
    <citation type="submission" date="2020-01" db="EMBL/GenBank/DDBJ databases">
        <title>Paenibacillus sp. nov., isolated from tomato rhizosphere.</title>
        <authorList>
            <person name="Weon H.-Y."/>
            <person name="Lee S.A."/>
        </authorList>
    </citation>
    <scope>NUCLEOTIDE SEQUENCE [LARGE SCALE GENOMIC DNA]</scope>
    <source>
        <strain evidence="5 6">12200R-189</strain>
    </source>
</reference>
<dbReference type="Pfam" id="PF12833">
    <property type="entry name" value="HTH_18"/>
    <property type="match status" value="1"/>
</dbReference>
<dbReference type="Gene3D" id="2.60.120.10">
    <property type="entry name" value="Jelly Rolls"/>
    <property type="match status" value="1"/>
</dbReference>
<dbReference type="AlphaFoldDB" id="A0A6C0FRT5"/>
<dbReference type="SUPFAM" id="SSF51215">
    <property type="entry name" value="Regulatory protein AraC"/>
    <property type="match status" value="1"/>
</dbReference>
<organism evidence="5 6">
    <name type="scientific">Paenibacillus lycopersici</name>
    <dbReference type="NCBI Taxonomy" id="2704462"/>
    <lineage>
        <taxon>Bacteria</taxon>
        <taxon>Bacillati</taxon>
        <taxon>Bacillota</taxon>
        <taxon>Bacilli</taxon>
        <taxon>Bacillales</taxon>
        <taxon>Paenibacillaceae</taxon>
        <taxon>Paenibacillus</taxon>
    </lineage>
</organism>
<dbReference type="InterPro" id="IPR037923">
    <property type="entry name" value="HTH-like"/>
</dbReference>
<dbReference type="KEGG" id="plyc:GXP70_07720"/>
<gene>
    <name evidence="5" type="ORF">GXP70_07720</name>
</gene>
<dbReference type="PANTHER" id="PTHR43280:SF2">
    <property type="entry name" value="HTH-TYPE TRANSCRIPTIONAL REGULATOR EXSA"/>
    <property type="match status" value="1"/>
</dbReference>
<dbReference type="Gene3D" id="1.10.10.60">
    <property type="entry name" value="Homeodomain-like"/>
    <property type="match status" value="2"/>
</dbReference>
<evidence type="ECO:0000256" key="2">
    <source>
        <dbReference type="ARBA" id="ARBA00023125"/>
    </source>
</evidence>
<accession>A0A6C0FRT5</accession>
<dbReference type="GO" id="GO:0003700">
    <property type="term" value="F:DNA-binding transcription factor activity"/>
    <property type="evidence" value="ECO:0007669"/>
    <property type="project" value="InterPro"/>
</dbReference>
<evidence type="ECO:0000256" key="3">
    <source>
        <dbReference type="ARBA" id="ARBA00023163"/>
    </source>
</evidence>
<dbReference type="GO" id="GO:0043565">
    <property type="term" value="F:sequence-specific DNA binding"/>
    <property type="evidence" value="ECO:0007669"/>
    <property type="project" value="InterPro"/>
</dbReference>